<dbReference type="STRING" id="180498.A0A067KMI2"/>
<feature type="transmembrane region" description="Helical" evidence="2">
    <location>
        <begin position="402"/>
        <end position="423"/>
    </location>
</feature>
<dbReference type="Gene3D" id="1.25.40.20">
    <property type="entry name" value="Ankyrin repeat-containing domain"/>
    <property type="match status" value="2"/>
</dbReference>
<feature type="transmembrane region" description="Helical" evidence="2">
    <location>
        <begin position="443"/>
        <end position="465"/>
    </location>
</feature>
<keyword evidence="2" id="KW-0812">Transmembrane</keyword>
<dbReference type="Pfam" id="PF13962">
    <property type="entry name" value="PGG"/>
    <property type="match status" value="1"/>
</dbReference>
<keyword evidence="2" id="KW-0472">Membrane</keyword>
<dbReference type="InterPro" id="IPR026961">
    <property type="entry name" value="PGG_dom"/>
</dbReference>
<sequence length="574" mass="65013">MYKAAMSGDWEMVKDIFITFPEEAKAKVNTQGETILHIAVVAMHTHFVKQLVQILSKEDLAMRKARKHIQLAEDGSVHSSAETESGNTAFWYAARSGNLEVVQVMMEKNPDLAKIRSDVEKKLPICTAARYGHRKMVRYLYDATKDQMEEDDLIDLLINLVHTQIYDVALEVVEAHPLLVTKKDARTQNSVLHEFARKSHITSVQNSTILSSLNRFGKKNVVLQQEMELLKTIWEKITTQVDDIDISYLMFGSSGRVIFIAAEHGNVEFLMILAGSYPDVLLKVNENAQTIFHIAVLKRFENIFKLIHELGSIKDLINGYVDGNGNNMLHLAGYLPSSNRLNFTPGAALQLQHELVWFEEVMKAMSPQLIDAKNYDGLTPREVFLEEHKELRKEGEEWMRNTANSCMVVATLIATVVFASAFTVPGGHGQDNGIPIFLELTTFKVFIVSDAISLVFSVSTVLSFLSILTSRYSIDDFRMSLPTKLILGLSFLFISILAMMIAFIATFFIIFKHGQLKFAYPVAVIASVPIFLFIWQHALLFYQVIRSTFISSLLFRPNKNRLFRLESQKSKKSD</sequence>
<evidence type="ECO:0000256" key="1">
    <source>
        <dbReference type="PROSITE-ProRule" id="PRU00023"/>
    </source>
</evidence>
<feature type="transmembrane region" description="Helical" evidence="2">
    <location>
        <begin position="485"/>
        <end position="512"/>
    </location>
</feature>
<name>A0A067KMI2_JATCU</name>
<dbReference type="AlphaFoldDB" id="A0A067KMI2"/>
<feature type="domain" description="PGG" evidence="3">
    <location>
        <begin position="396"/>
        <end position="509"/>
    </location>
</feature>
<dbReference type="PANTHER" id="PTHR24177:SF434">
    <property type="entry name" value="PGG DOMAIN-CONTAINING PROTEIN"/>
    <property type="match status" value="1"/>
</dbReference>
<dbReference type="PROSITE" id="PS50297">
    <property type="entry name" value="ANK_REP_REGION"/>
    <property type="match status" value="1"/>
</dbReference>
<dbReference type="SUPFAM" id="SSF48403">
    <property type="entry name" value="Ankyrin repeat"/>
    <property type="match status" value="1"/>
</dbReference>
<feature type="repeat" description="ANK" evidence="1">
    <location>
        <begin position="85"/>
        <end position="117"/>
    </location>
</feature>
<reference evidence="4 5" key="1">
    <citation type="journal article" date="2014" name="PLoS ONE">
        <title>Global Analysis of Gene Expression Profiles in Physic Nut (Jatropha curcas L.) Seedlings Exposed to Salt Stress.</title>
        <authorList>
            <person name="Zhang L."/>
            <person name="Zhang C."/>
            <person name="Wu P."/>
            <person name="Chen Y."/>
            <person name="Li M."/>
            <person name="Jiang H."/>
            <person name="Wu G."/>
        </authorList>
    </citation>
    <scope>NUCLEOTIDE SEQUENCE [LARGE SCALE GENOMIC DNA]</scope>
    <source>
        <strain evidence="5">cv. GZQX0401</strain>
        <tissue evidence="4">Young leaves</tissue>
    </source>
</reference>
<dbReference type="InterPro" id="IPR002110">
    <property type="entry name" value="Ankyrin_rpt"/>
</dbReference>
<organism evidence="4 5">
    <name type="scientific">Jatropha curcas</name>
    <name type="common">Barbados nut</name>
    <dbReference type="NCBI Taxonomy" id="180498"/>
    <lineage>
        <taxon>Eukaryota</taxon>
        <taxon>Viridiplantae</taxon>
        <taxon>Streptophyta</taxon>
        <taxon>Embryophyta</taxon>
        <taxon>Tracheophyta</taxon>
        <taxon>Spermatophyta</taxon>
        <taxon>Magnoliopsida</taxon>
        <taxon>eudicotyledons</taxon>
        <taxon>Gunneridae</taxon>
        <taxon>Pentapetalae</taxon>
        <taxon>rosids</taxon>
        <taxon>fabids</taxon>
        <taxon>Malpighiales</taxon>
        <taxon>Euphorbiaceae</taxon>
        <taxon>Crotonoideae</taxon>
        <taxon>Jatropheae</taxon>
        <taxon>Jatropha</taxon>
    </lineage>
</organism>
<evidence type="ECO:0000259" key="3">
    <source>
        <dbReference type="Pfam" id="PF13962"/>
    </source>
</evidence>
<dbReference type="EMBL" id="KK914408">
    <property type="protein sequence ID" value="KDP37317.1"/>
    <property type="molecule type" value="Genomic_DNA"/>
</dbReference>
<dbReference type="SMART" id="SM00248">
    <property type="entry name" value="ANK"/>
    <property type="match status" value="4"/>
</dbReference>
<keyword evidence="1" id="KW-0040">ANK repeat</keyword>
<gene>
    <name evidence="4" type="ORF">JCGZ_06771</name>
</gene>
<proteinExistence type="predicted"/>
<keyword evidence="2" id="KW-1133">Transmembrane helix</keyword>
<dbReference type="InterPro" id="IPR036770">
    <property type="entry name" value="Ankyrin_rpt-contain_sf"/>
</dbReference>
<protein>
    <recommendedName>
        <fullName evidence="3">PGG domain-containing protein</fullName>
    </recommendedName>
</protein>
<dbReference type="PANTHER" id="PTHR24177">
    <property type="entry name" value="CASKIN"/>
    <property type="match status" value="1"/>
</dbReference>
<evidence type="ECO:0000313" key="4">
    <source>
        <dbReference type="EMBL" id="KDP37317.1"/>
    </source>
</evidence>
<dbReference type="Pfam" id="PF12796">
    <property type="entry name" value="Ank_2"/>
    <property type="match status" value="1"/>
</dbReference>
<accession>A0A067KMI2</accession>
<dbReference type="PROSITE" id="PS50088">
    <property type="entry name" value="ANK_REPEAT"/>
    <property type="match status" value="1"/>
</dbReference>
<keyword evidence="5" id="KW-1185">Reference proteome</keyword>
<evidence type="ECO:0000256" key="2">
    <source>
        <dbReference type="SAM" id="Phobius"/>
    </source>
</evidence>
<evidence type="ECO:0000313" key="5">
    <source>
        <dbReference type="Proteomes" id="UP000027138"/>
    </source>
</evidence>
<dbReference type="Proteomes" id="UP000027138">
    <property type="component" value="Unassembled WGS sequence"/>
</dbReference>
<feature type="transmembrane region" description="Helical" evidence="2">
    <location>
        <begin position="518"/>
        <end position="542"/>
    </location>
</feature>
<dbReference type="OrthoDB" id="851784at2759"/>
<dbReference type="GO" id="GO:0016020">
    <property type="term" value="C:membrane"/>
    <property type="evidence" value="ECO:0007669"/>
    <property type="project" value="TreeGrafter"/>
</dbReference>